<comment type="caution">
    <text evidence="1">The sequence shown here is derived from an EMBL/GenBank/DDBJ whole genome shotgun (WGS) entry which is preliminary data.</text>
</comment>
<accession>A0A7J6WMG1</accession>
<feature type="non-terminal residue" evidence="1">
    <location>
        <position position="59"/>
    </location>
</feature>
<gene>
    <name evidence="1" type="ORF">FRX31_012250</name>
</gene>
<keyword evidence="2" id="KW-1185">Reference proteome</keyword>
<sequence length="59" mass="6671">MLKELNMVEKYSMTYSEHHDQGFSASSMEVVAYVDSLAAFQPDSINNEAMGPQAERKEQ</sequence>
<dbReference type="AlphaFoldDB" id="A0A7J6WMG1"/>
<evidence type="ECO:0000313" key="2">
    <source>
        <dbReference type="Proteomes" id="UP000554482"/>
    </source>
</evidence>
<evidence type="ECO:0000313" key="1">
    <source>
        <dbReference type="EMBL" id="KAF5198163.1"/>
    </source>
</evidence>
<proteinExistence type="predicted"/>
<protein>
    <submittedName>
        <fullName evidence="1">Uncharacterized protein</fullName>
    </submittedName>
</protein>
<name>A0A7J6WMG1_THATH</name>
<organism evidence="1 2">
    <name type="scientific">Thalictrum thalictroides</name>
    <name type="common">Rue-anemone</name>
    <name type="synonym">Anemone thalictroides</name>
    <dbReference type="NCBI Taxonomy" id="46969"/>
    <lineage>
        <taxon>Eukaryota</taxon>
        <taxon>Viridiplantae</taxon>
        <taxon>Streptophyta</taxon>
        <taxon>Embryophyta</taxon>
        <taxon>Tracheophyta</taxon>
        <taxon>Spermatophyta</taxon>
        <taxon>Magnoliopsida</taxon>
        <taxon>Ranunculales</taxon>
        <taxon>Ranunculaceae</taxon>
        <taxon>Thalictroideae</taxon>
        <taxon>Thalictrum</taxon>
    </lineage>
</organism>
<dbReference type="EMBL" id="JABWDY010013648">
    <property type="protein sequence ID" value="KAF5198163.1"/>
    <property type="molecule type" value="Genomic_DNA"/>
</dbReference>
<dbReference type="Proteomes" id="UP000554482">
    <property type="component" value="Unassembled WGS sequence"/>
</dbReference>
<reference evidence="1 2" key="1">
    <citation type="submission" date="2020-06" db="EMBL/GenBank/DDBJ databases">
        <title>Transcriptomic and genomic resources for Thalictrum thalictroides and T. hernandezii: Facilitating candidate gene discovery in an emerging model plant lineage.</title>
        <authorList>
            <person name="Arias T."/>
            <person name="Riano-Pachon D.M."/>
            <person name="Di Stilio V.S."/>
        </authorList>
    </citation>
    <scope>NUCLEOTIDE SEQUENCE [LARGE SCALE GENOMIC DNA]</scope>
    <source>
        <strain evidence="2">cv. WT478/WT964</strain>
        <tissue evidence="1">Leaves</tissue>
    </source>
</reference>